<protein>
    <submittedName>
        <fullName evidence="2">Uncharacterized protein</fullName>
    </submittedName>
</protein>
<keyword evidence="1" id="KW-0472">Membrane</keyword>
<feature type="transmembrane region" description="Helical" evidence="1">
    <location>
        <begin position="103"/>
        <end position="123"/>
    </location>
</feature>
<dbReference type="AlphaFoldDB" id="D6TYI0"/>
<evidence type="ECO:0000313" key="2">
    <source>
        <dbReference type="EMBL" id="EFH83260.1"/>
    </source>
</evidence>
<keyword evidence="1" id="KW-1133">Transmembrane helix</keyword>
<keyword evidence="1" id="KW-0812">Transmembrane</keyword>
<feature type="transmembrane region" description="Helical" evidence="1">
    <location>
        <begin position="318"/>
        <end position="341"/>
    </location>
</feature>
<dbReference type="Proteomes" id="UP000004508">
    <property type="component" value="Unassembled WGS sequence"/>
</dbReference>
<feature type="transmembrane region" description="Helical" evidence="1">
    <location>
        <begin position="353"/>
        <end position="372"/>
    </location>
</feature>
<accession>D6TYI0</accession>
<keyword evidence="3" id="KW-1185">Reference proteome</keyword>
<feature type="transmembrane region" description="Helical" evidence="1">
    <location>
        <begin position="193"/>
        <end position="222"/>
    </location>
</feature>
<feature type="transmembrane region" description="Helical" evidence="1">
    <location>
        <begin position="150"/>
        <end position="173"/>
    </location>
</feature>
<dbReference type="OrthoDB" id="168211at2"/>
<dbReference type="EMBL" id="ADVG01000003">
    <property type="protein sequence ID" value="EFH83260.1"/>
    <property type="molecule type" value="Genomic_DNA"/>
</dbReference>
<organism evidence="2 3">
    <name type="scientific">Ktedonobacter racemifer DSM 44963</name>
    <dbReference type="NCBI Taxonomy" id="485913"/>
    <lineage>
        <taxon>Bacteria</taxon>
        <taxon>Bacillati</taxon>
        <taxon>Chloroflexota</taxon>
        <taxon>Ktedonobacteria</taxon>
        <taxon>Ktedonobacterales</taxon>
        <taxon>Ktedonobacteraceae</taxon>
        <taxon>Ktedonobacter</taxon>
    </lineage>
</organism>
<reference evidence="2 3" key="1">
    <citation type="journal article" date="2011" name="Stand. Genomic Sci.">
        <title>Non-contiguous finished genome sequence and contextual data of the filamentous soil bacterium Ktedonobacter racemifer type strain (SOSP1-21).</title>
        <authorList>
            <person name="Chang Y.J."/>
            <person name="Land M."/>
            <person name="Hauser L."/>
            <person name="Chertkov O."/>
            <person name="Del Rio T.G."/>
            <person name="Nolan M."/>
            <person name="Copeland A."/>
            <person name="Tice H."/>
            <person name="Cheng J.F."/>
            <person name="Lucas S."/>
            <person name="Han C."/>
            <person name="Goodwin L."/>
            <person name="Pitluck S."/>
            <person name="Ivanova N."/>
            <person name="Ovchinikova G."/>
            <person name="Pati A."/>
            <person name="Chen A."/>
            <person name="Palaniappan K."/>
            <person name="Mavromatis K."/>
            <person name="Liolios K."/>
            <person name="Brettin T."/>
            <person name="Fiebig A."/>
            <person name="Rohde M."/>
            <person name="Abt B."/>
            <person name="Goker M."/>
            <person name="Detter J.C."/>
            <person name="Woyke T."/>
            <person name="Bristow J."/>
            <person name="Eisen J.A."/>
            <person name="Markowitz V."/>
            <person name="Hugenholtz P."/>
            <person name="Kyrpides N.C."/>
            <person name="Klenk H.P."/>
            <person name="Lapidus A."/>
        </authorList>
    </citation>
    <scope>NUCLEOTIDE SEQUENCE [LARGE SCALE GENOMIC DNA]</scope>
    <source>
        <strain evidence="3">DSM 44963</strain>
    </source>
</reference>
<gene>
    <name evidence="2" type="ORF">Krac_4203</name>
</gene>
<proteinExistence type="predicted"/>
<name>D6TYI0_KTERA</name>
<evidence type="ECO:0000313" key="3">
    <source>
        <dbReference type="Proteomes" id="UP000004508"/>
    </source>
</evidence>
<dbReference type="STRING" id="485913.Krac_4203"/>
<evidence type="ECO:0000256" key="1">
    <source>
        <dbReference type="SAM" id="Phobius"/>
    </source>
</evidence>
<dbReference type="InParanoid" id="D6TYI0"/>
<feature type="transmembrane region" description="Helical" evidence="1">
    <location>
        <begin position="6"/>
        <end position="27"/>
    </location>
</feature>
<feature type="transmembrane region" description="Helical" evidence="1">
    <location>
        <begin position="69"/>
        <end position="91"/>
    </location>
</feature>
<dbReference type="RefSeq" id="WP_007913844.1">
    <property type="nucleotide sequence ID" value="NZ_ADVG01000003.1"/>
</dbReference>
<comment type="caution">
    <text evidence="2">The sequence shown here is derived from an EMBL/GenBank/DDBJ whole genome shotgun (WGS) entry which is preliminary data.</text>
</comment>
<sequence length="476" mass="52437">MLLQLTVMACSLILSMIAGCLIGYWGFRKRKRTVFEEGLKLYTQQIPFGAYCRYAQVRQKTISQVHNQVWIWGILLPLPAIIGNLLASSIIRVDTSAQASIGIATRSALVGLVIGVGLFEFISDVRLDLAAMRIFEFNPLERSLFIKADLFKILSTYISAAAFLLSMLIYFLLYPPRTLLINIIFKPPIFSIIFGSIANVYFFIFITLIVIAIFAFTTIFTLPYANLSSSLQPIEETQWANLIPRIQTWIRLAGVEFSAVLVAQDLFGGQEVRLSGPGRRPALIISEALLHASDWRVHDTIICQGIIMHKQKSALKPLMAGLAGFGTFIAWILLAPILLQLPSSLTRDVVFDILLIGIPITIILAMVLIVGLKQVDTHNAAIIKLTGDPLALLVLHHVRAALNGSPFTSDNLKIAKGRFERIIASLHTGSPQAPYATLPVPSPLKIRIEHEPITIPLNQATLPAPVPEVAYGDLAS</sequence>